<gene>
    <name evidence="2" type="ORF">FHS65_000351</name>
</gene>
<reference evidence="2 3" key="1">
    <citation type="submission" date="2020-08" db="EMBL/GenBank/DDBJ databases">
        <title>Genomic Encyclopedia of Type Strains, Phase IV (KMG-IV): sequencing the most valuable type-strain genomes for metagenomic binning, comparative biology and taxonomic classification.</title>
        <authorList>
            <person name="Goeker M."/>
        </authorList>
    </citation>
    <scope>NUCLEOTIDE SEQUENCE [LARGE SCALE GENOMIC DNA]</scope>
    <source>
        <strain evidence="2 3">DSM 24448</strain>
    </source>
</reference>
<sequence length="255" mass="26660">MSLKILARTGAVAATALMAALAVSTTASAQTAIRLGEPVRGTLSASDPVMEVDGSSYDCYIVSTRAGQSYAIDLTSSDFDTFIGMGPGRACQPPVEQTNDDISEDNTNSRLIFTSSGGDYFILANSYAAGATGAYRLIVTERGTTTSAAQVPNLTRPREADDRYDFDLTCAAFGTLGMIELMQQEMSDAELQKLLSDNYTLLTNAEQSGAALGKSSDDVNNEIAELAAGLIQDPDAMAQLPPVPTRAACLGASGL</sequence>
<evidence type="ECO:0008006" key="4">
    <source>
        <dbReference type="Google" id="ProtNLM"/>
    </source>
</evidence>
<dbReference type="Gene3D" id="2.60.120.380">
    <property type="match status" value="1"/>
</dbReference>
<dbReference type="AlphaFoldDB" id="A0A7W9E662"/>
<comment type="caution">
    <text evidence="2">The sequence shown here is derived from an EMBL/GenBank/DDBJ whole genome shotgun (WGS) entry which is preliminary data.</text>
</comment>
<proteinExistence type="predicted"/>
<feature type="chain" id="PRO_5030559052" description="Peptidase C-terminal archaeal/bacterial domain-containing protein" evidence="1">
    <location>
        <begin position="30"/>
        <end position="255"/>
    </location>
</feature>
<dbReference type="Proteomes" id="UP000548978">
    <property type="component" value="Unassembled WGS sequence"/>
</dbReference>
<dbReference type="RefSeq" id="WP_123286622.1">
    <property type="nucleotide sequence ID" value="NZ_JACIJB010000001.1"/>
</dbReference>
<evidence type="ECO:0000256" key="1">
    <source>
        <dbReference type="SAM" id="SignalP"/>
    </source>
</evidence>
<accession>A0A7W9E662</accession>
<keyword evidence="3" id="KW-1185">Reference proteome</keyword>
<name>A0A7W9E662_9CAUL</name>
<evidence type="ECO:0000313" key="2">
    <source>
        <dbReference type="EMBL" id="MBB5659633.1"/>
    </source>
</evidence>
<dbReference type="EMBL" id="JACIJB010000001">
    <property type="protein sequence ID" value="MBB5659633.1"/>
    <property type="molecule type" value="Genomic_DNA"/>
</dbReference>
<protein>
    <recommendedName>
        <fullName evidence="4">Peptidase C-terminal archaeal/bacterial domain-containing protein</fullName>
    </recommendedName>
</protein>
<evidence type="ECO:0000313" key="3">
    <source>
        <dbReference type="Proteomes" id="UP000548978"/>
    </source>
</evidence>
<feature type="signal peptide" evidence="1">
    <location>
        <begin position="1"/>
        <end position="29"/>
    </location>
</feature>
<dbReference type="OrthoDB" id="7064617at2"/>
<organism evidence="2 3">
    <name type="scientific">Brevundimonas halotolerans</name>
    <dbReference type="NCBI Taxonomy" id="69670"/>
    <lineage>
        <taxon>Bacteria</taxon>
        <taxon>Pseudomonadati</taxon>
        <taxon>Pseudomonadota</taxon>
        <taxon>Alphaproteobacteria</taxon>
        <taxon>Caulobacterales</taxon>
        <taxon>Caulobacteraceae</taxon>
        <taxon>Brevundimonas</taxon>
    </lineage>
</organism>
<keyword evidence="1" id="KW-0732">Signal</keyword>